<keyword evidence="2" id="KW-1185">Reference proteome</keyword>
<dbReference type="EMBL" id="CM042022">
    <property type="protein sequence ID" value="KAI3815862.1"/>
    <property type="molecule type" value="Genomic_DNA"/>
</dbReference>
<gene>
    <name evidence="1" type="ORF">L1987_15545</name>
</gene>
<name>A0ACB9J9C0_9ASTR</name>
<evidence type="ECO:0000313" key="2">
    <source>
        <dbReference type="Proteomes" id="UP001056120"/>
    </source>
</evidence>
<comment type="caution">
    <text evidence="1">The sequence shown here is derived from an EMBL/GenBank/DDBJ whole genome shotgun (WGS) entry which is preliminary data.</text>
</comment>
<protein>
    <submittedName>
        <fullName evidence="1">Uncharacterized protein</fullName>
    </submittedName>
</protein>
<accession>A0ACB9J9C0</accession>
<sequence length="144" mass="15216">MKGVAVRLSYEEEAGDDSCRTLSQQIGQQIQQLNISTPNTTASEEPGVIPHSVSTPVMGIVSRGPTQVTSKIIPIPTQQGPIPAGPQLPMSQLLVAQNIPVSSVHSILSLAEYGDGSYSPLPGWTICPLQPSTTQCRKRRATGG</sequence>
<dbReference type="Proteomes" id="UP001056120">
    <property type="component" value="Linkage Group LG05"/>
</dbReference>
<proteinExistence type="predicted"/>
<organism evidence="1 2">
    <name type="scientific">Smallanthus sonchifolius</name>
    <dbReference type="NCBI Taxonomy" id="185202"/>
    <lineage>
        <taxon>Eukaryota</taxon>
        <taxon>Viridiplantae</taxon>
        <taxon>Streptophyta</taxon>
        <taxon>Embryophyta</taxon>
        <taxon>Tracheophyta</taxon>
        <taxon>Spermatophyta</taxon>
        <taxon>Magnoliopsida</taxon>
        <taxon>eudicotyledons</taxon>
        <taxon>Gunneridae</taxon>
        <taxon>Pentapetalae</taxon>
        <taxon>asterids</taxon>
        <taxon>campanulids</taxon>
        <taxon>Asterales</taxon>
        <taxon>Asteraceae</taxon>
        <taxon>Asteroideae</taxon>
        <taxon>Heliantheae alliance</taxon>
        <taxon>Millerieae</taxon>
        <taxon>Smallanthus</taxon>
    </lineage>
</organism>
<reference evidence="1 2" key="2">
    <citation type="journal article" date="2022" name="Mol. Ecol. Resour.">
        <title>The genomes of chicory, endive, great burdock and yacon provide insights into Asteraceae paleo-polyploidization history and plant inulin production.</title>
        <authorList>
            <person name="Fan W."/>
            <person name="Wang S."/>
            <person name="Wang H."/>
            <person name="Wang A."/>
            <person name="Jiang F."/>
            <person name="Liu H."/>
            <person name="Zhao H."/>
            <person name="Xu D."/>
            <person name="Zhang Y."/>
        </authorList>
    </citation>
    <scope>NUCLEOTIDE SEQUENCE [LARGE SCALE GENOMIC DNA]</scope>
    <source>
        <strain evidence="2">cv. Yunnan</strain>
        <tissue evidence="1">Leaves</tissue>
    </source>
</reference>
<reference evidence="2" key="1">
    <citation type="journal article" date="2022" name="Mol. Ecol. Resour.">
        <title>The genomes of chicory, endive, great burdock and yacon provide insights into Asteraceae palaeo-polyploidization history and plant inulin production.</title>
        <authorList>
            <person name="Fan W."/>
            <person name="Wang S."/>
            <person name="Wang H."/>
            <person name="Wang A."/>
            <person name="Jiang F."/>
            <person name="Liu H."/>
            <person name="Zhao H."/>
            <person name="Xu D."/>
            <person name="Zhang Y."/>
        </authorList>
    </citation>
    <scope>NUCLEOTIDE SEQUENCE [LARGE SCALE GENOMIC DNA]</scope>
    <source>
        <strain evidence="2">cv. Yunnan</strain>
    </source>
</reference>
<evidence type="ECO:0000313" key="1">
    <source>
        <dbReference type="EMBL" id="KAI3815862.1"/>
    </source>
</evidence>